<accession>A0A811UQE5</accession>
<dbReference type="GO" id="GO:0000978">
    <property type="term" value="F:RNA polymerase II cis-regulatory region sequence-specific DNA binding"/>
    <property type="evidence" value="ECO:0007669"/>
    <property type="project" value="TreeGrafter"/>
</dbReference>
<feature type="domain" description="C2H2-type" evidence="12">
    <location>
        <begin position="327"/>
        <end position="354"/>
    </location>
</feature>
<keyword evidence="2" id="KW-0479">Metal-binding</keyword>
<feature type="compositionally biased region" description="Low complexity" evidence="11">
    <location>
        <begin position="96"/>
        <end position="109"/>
    </location>
</feature>
<keyword evidence="6" id="KW-0805">Transcription regulation</keyword>
<evidence type="ECO:0000256" key="9">
    <source>
        <dbReference type="ARBA" id="ARBA00038474"/>
    </source>
</evidence>
<evidence type="ECO:0000256" key="10">
    <source>
        <dbReference type="PROSITE-ProRule" id="PRU00042"/>
    </source>
</evidence>
<organism evidence="13 14">
    <name type="scientific">Ceratitis capitata</name>
    <name type="common">Mediterranean fruit fly</name>
    <name type="synonym">Tephritis capitata</name>
    <dbReference type="NCBI Taxonomy" id="7213"/>
    <lineage>
        <taxon>Eukaryota</taxon>
        <taxon>Metazoa</taxon>
        <taxon>Ecdysozoa</taxon>
        <taxon>Arthropoda</taxon>
        <taxon>Hexapoda</taxon>
        <taxon>Insecta</taxon>
        <taxon>Pterygota</taxon>
        <taxon>Neoptera</taxon>
        <taxon>Endopterygota</taxon>
        <taxon>Diptera</taxon>
        <taxon>Brachycera</taxon>
        <taxon>Muscomorpha</taxon>
        <taxon>Tephritoidea</taxon>
        <taxon>Tephritidae</taxon>
        <taxon>Ceratitis</taxon>
        <taxon>Ceratitis</taxon>
    </lineage>
</organism>
<dbReference type="SMART" id="SM00355">
    <property type="entry name" value="ZnF_C2H2"/>
    <property type="match status" value="2"/>
</dbReference>
<dbReference type="InterPro" id="IPR013087">
    <property type="entry name" value="Znf_C2H2_type"/>
</dbReference>
<keyword evidence="4 10" id="KW-0863">Zinc-finger</keyword>
<dbReference type="GO" id="GO:0005634">
    <property type="term" value="C:nucleus"/>
    <property type="evidence" value="ECO:0007669"/>
    <property type="project" value="UniProtKB-SubCell"/>
</dbReference>
<dbReference type="GO" id="GO:0000981">
    <property type="term" value="F:DNA-binding transcription factor activity, RNA polymerase II-specific"/>
    <property type="evidence" value="ECO:0007669"/>
    <property type="project" value="TreeGrafter"/>
</dbReference>
<evidence type="ECO:0000256" key="7">
    <source>
        <dbReference type="ARBA" id="ARBA00023163"/>
    </source>
</evidence>
<comment type="caution">
    <text evidence="13">The sequence shown here is derived from an EMBL/GenBank/DDBJ whole genome shotgun (WGS) entry which is preliminary data.</text>
</comment>
<dbReference type="Pfam" id="PF00096">
    <property type="entry name" value="zf-C2H2"/>
    <property type="match status" value="2"/>
</dbReference>
<comment type="similarity">
    <text evidence="9">Belongs to the sal C2H2-type zinc-finger protein family.</text>
</comment>
<dbReference type="SUPFAM" id="SSF57667">
    <property type="entry name" value="beta-beta-alpha zinc fingers"/>
    <property type="match status" value="1"/>
</dbReference>
<comment type="subcellular location">
    <subcellularLocation>
        <location evidence="1">Nucleus</location>
    </subcellularLocation>
</comment>
<dbReference type="AlphaFoldDB" id="A0A811UQE5"/>
<evidence type="ECO:0000256" key="6">
    <source>
        <dbReference type="ARBA" id="ARBA00023015"/>
    </source>
</evidence>
<dbReference type="OrthoDB" id="8749569at2759"/>
<dbReference type="FunFam" id="3.30.160.60:FF:000130">
    <property type="entry name" value="Spalt-like transcription factor 4"/>
    <property type="match status" value="1"/>
</dbReference>
<dbReference type="Proteomes" id="UP000606786">
    <property type="component" value="Unassembled WGS sequence"/>
</dbReference>
<keyword evidence="5" id="KW-0862">Zinc</keyword>
<feature type="compositionally biased region" description="Basic residues" evidence="11">
    <location>
        <begin position="246"/>
        <end position="259"/>
    </location>
</feature>
<name>A0A811UQE5_CERCA</name>
<dbReference type="InterPro" id="IPR051565">
    <property type="entry name" value="Sal_C2H2-zinc-finger"/>
</dbReference>
<feature type="region of interest" description="Disordered" evidence="11">
    <location>
        <begin position="532"/>
        <end position="560"/>
    </location>
</feature>
<keyword evidence="8" id="KW-0539">Nucleus</keyword>
<evidence type="ECO:0000256" key="4">
    <source>
        <dbReference type="ARBA" id="ARBA00022771"/>
    </source>
</evidence>
<dbReference type="Gene3D" id="3.30.160.60">
    <property type="entry name" value="Classic Zinc Finger"/>
    <property type="match status" value="2"/>
</dbReference>
<dbReference type="GO" id="GO:0008270">
    <property type="term" value="F:zinc ion binding"/>
    <property type="evidence" value="ECO:0007669"/>
    <property type="project" value="UniProtKB-KW"/>
</dbReference>
<gene>
    <name evidence="13" type="ORF">CCAP1982_LOCUS8540</name>
</gene>
<feature type="compositionally biased region" description="Polar residues" evidence="11">
    <location>
        <begin position="507"/>
        <end position="516"/>
    </location>
</feature>
<keyword evidence="3" id="KW-0677">Repeat</keyword>
<dbReference type="PANTHER" id="PTHR23233">
    <property type="entry name" value="SAL-LIKE PROTEIN"/>
    <property type="match status" value="1"/>
</dbReference>
<feature type="region of interest" description="Disordered" evidence="11">
    <location>
        <begin position="484"/>
        <end position="519"/>
    </location>
</feature>
<evidence type="ECO:0000313" key="14">
    <source>
        <dbReference type="Proteomes" id="UP000606786"/>
    </source>
</evidence>
<sequence>MENNVNVNVETPHQHNNTFSSNLFPKPNIDEEDAGNTTSNSAPATTNQNANTANFLCESPKRNSPNEPETNTTSTHIKQEKPDEDAESESQQQHISATRSPRTPSTSPAPLSPTPTPAVMAHGCMPPSLSSLESQIAPPATHSPFELSAAHPHLGMPPNNAEQSLMQMQLRKFIFLRLNPSVTLSCSFPTQPFIQLSSCVSCTNLFLFCVVLYLLCSFPILTRLVSSLPHDTTQTMKLHYGHAHYHHHNHDQQHHHHHQQQQQQYPPTHPLHHLQQQQQQLNVSHNSLLPTDAHRFPASPLDFQQALMSVGPPSLSTDPAAAANQKHFCHVCRRNFSSSSALQIHMRTHTGDKPFQCNVCQKAFTTKGNLKVHMGTHMWTNPTSRRGRRMSLELPLHRPGSMPSETDFMQRRPELFFPYLPPFFNGLPPKPAGELSPGAFPNLTPPHFPNGASSAKYPPGLLGLPPFLAPPYNFPGMAAQALGEHATGGEGSKSPTPTPNTRDDNLVSPTNASALETSEPWLLMGKIKTENNQNEETSTTSTNSCSQVVETHSELQHMVE</sequence>
<evidence type="ECO:0000256" key="3">
    <source>
        <dbReference type="ARBA" id="ARBA00022737"/>
    </source>
</evidence>
<evidence type="ECO:0000256" key="5">
    <source>
        <dbReference type="ARBA" id="ARBA00022833"/>
    </source>
</evidence>
<feature type="compositionally biased region" description="Low complexity" evidence="11">
    <location>
        <begin position="35"/>
        <end position="54"/>
    </location>
</feature>
<evidence type="ECO:0000313" key="13">
    <source>
        <dbReference type="EMBL" id="CAD7000036.1"/>
    </source>
</evidence>
<reference evidence="13" key="1">
    <citation type="submission" date="2020-11" db="EMBL/GenBank/DDBJ databases">
        <authorList>
            <person name="Whitehead M."/>
        </authorList>
    </citation>
    <scope>NUCLEOTIDE SEQUENCE</scope>
    <source>
        <strain evidence="13">EGII</strain>
    </source>
</reference>
<keyword evidence="7" id="KW-0804">Transcription</keyword>
<feature type="compositionally biased region" description="Polar residues" evidence="11">
    <location>
        <begin position="1"/>
        <end position="23"/>
    </location>
</feature>
<evidence type="ECO:0000256" key="2">
    <source>
        <dbReference type="ARBA" id="ARBA00022723"/>
    </source>
</evidence>
<feature type="compositionally biased region" description="Polar residues" evidence="11">
    <location>
        <begin position="62"/>
        <end position="76"/>
    </location>
</feature>
<keyword evidence="14" id="KW-1185">Reference proteome</keyword>
<feature type="compositionally biased region" description="Basic and acidic residues" evidence="11">
    <location>
        <begin position="551"/>
        <end position="560"/>
    </location>
</feature>
<dbReference type="EMBL" id="CAJHJT010000012">
    <property type="protein sequence ID" value="CAD7000036.1"/>
    <property type="molecule type" value="Genomic_DNA"/>
</dbReference>
<evidence type="ECO:0000256" key="8">
    <source>
        <dbReference type="ARBA" id="ARBA00023242"/>
    </source>
</evidence>
<dbReference type="InterPro" id="IPR036236">
    <property type="entry name" value="Znf_C2H2_sf"/>
</dbReference>
<feature type="compositionally biased region" description="Low complexity" evidence="11">
    <location>
        <begin position="532"/>
        <end position="544"/>
    </location>
</feature>
<evidence type="ECO:0000256" key="1">
    <source>
        <dbReference type="ARBA" id="ARBA00004123"/>
    </source>
</evidence>
<feature type="domain" description="C2H2-type" evidence="12">
    <location>
        <begin position="355"/>
        <end position="382"/>
    </location>
</feature>
<dbReference type="PROSITE" id="PS50157">
    <property type="entry name" value="ZINC_FINGER_C2H2_2"/>
    <property type="match status" value="2"/>
</dbReference>
<feature type="region of interest" description="Disordered" evidence="11">
    <location>
        <begin position="246"/>
        <end position="281"/>
    </location>
</feature>
<feature type="region of interest" description="Disordered" evidence="11">
    <location>
        <begin position="1"/>
        <end position="160"/>
    </location>
</feature>
<evidence type="ECO:0000259" key="12">
    <source>
        <dbReference type="PROSITE" id="PS50157"/>
    </source>
</evidence>
<dbReference type="PANTHER" id="PTHR23233:SF84">
    <property type="entry name" value="FI23031P1"/>
    <property type="match status" value="1"/>
</dbReference>
<proteinExistence type="inferred from homology"/>
<evidence type="ECO:0000256" key="11">
    <source>
        <dbReference type="SAM" id="MobiDB-lite"/>
    </source>
</evidence>
<protein>
    <submittedName>
        <fullName evidence="13">(Mediterranean fruit fly) hypothetical protein</fullName>
    </submittedName>
</protein>
<dbReference type="PROSITE" id="PS00028">
    <property type="entry name" value="ZINC_FINGER_C2H2_1"/>
    <property type="match status" value="2"/>
</dbReference>